<accession>A0A127F8E8</accession>
<dbReference type="EMBL" id="CP011971">
    <property type="protein sequence ID" value="AMN45878.1"/>
    <property type="molecule type" value="Genomic_DNA"/>
</dbReference>
<dbReference type="Proteomes" id="UP000070250">
    <property type="component" value="Chromosome"/>
</dbReference>
<organism evidence="1 2">
    <name type="scientific">Steroidobacter denitrificans</name>
    <dbReference type="NCBI Taxonomy" id="465721"/>
    <lineage>
        <taxon>Bacteria</taxon>
        <taxon>Pseudomonadati</taxon>
        <taxon>Pseudomonadota</taxon>
        <taxon>Gammaproteobacteria</taxon>
        <taxon>Steroidobacterales</taxon>
        <taxon>Steroidobacteraceae</taxon>
        <taxon>Steroidobacter</taxon>
    </lineage>
</organism>
<proteinExistence type="predicted"/>
<evidence type="ECO:0000313" key="2">
    <source>
        <dbReference type="Proteomes" id="UP000070250"/>
    </source>
</evidence>
<gene>
    <name evidence="1" type="ORF">ACG33_01885</name>
</gene>
<reference evidence="1 2" key="1">
    <citation type="submission" date="2015-06" db="EMBL/GenBank/DDBJ databases">
        <title>A Comprehensive Approach to Explore the Metabolic and Phylogenetic Diversity of Bacterial Steroid Degradation in the Environment: Testosterone as an Example.</title>
        <authorList>
            <person name="Yang F.-C."/>
            <person name="Chen Y.-L."/>
            <person name="Yu C.-P."/>
            <person name="Tang S.-L."/>
            <person name="Wang P.-H."/>
            <person name="Ismail W."/>
            <person name="Wang C.-H."/>
            <person name="Yang C.-Y."/>
            <person name="Chiang Y.-R."/>
        </authorList>
    </citation>
    <scope>NUCLEOTIDE SEQUENCE [LARGE SCALE GENOMIC DNA]</scope>
    <source>
        <strain evidence="1 2">DSM 18526</strain>
    </source>
</reference>
<evidence type="ECO:0000313" key="1">
    <source>
        <dbReference type="EMBL" id="AMN45878.1"/>
    </source>
</evidence>
<sequence>MERAILNQDARARVLEEWFQLPESRRSHATDAVAFAFRLLRDQPQLCETLRGNAPELIANWLMSHLHNANLG</sequence>
<dbReference type="AlphaFoldDB" id="A0A127F8E8"/>
<name>A0A127F8E8_STEDE</name>
<protein>
    <submittedName>
        <fullName evidence="1">Uncharacterized protein</fullName>
    </submittedName>
</protein>
<dbReference type="KEGG" id="sdf:ACG33_01885"/>
<keyword evidence="2" id="KW-1185">Reference proteome</keyword>